<feature type="compositionally biased region" description="Polar residues" evidence="1">
    <location>
        <begin position="88"/>
        <end position="105"/>
    </location>
</feature>
<dbReference type="Proteomes" id="UP000675881">
    <property type="component" value="Chromosome 6"/>
</dbReference>
<feature type="compositionally biased region" description="Basic and acidic residues" evidence="1">
    <location>
        <begin position="1"/>
        <end position="14"/>
    </location>
</feature>
<feature type="compositionally biased region" description="Basic and acidic residues" evidence="1">
    <location>
        <begin position="74"/>
        <end position="83"/>
    </location>
</feature>
<organism evidence="2 3">
    <name type="scientific">Lepeophtheirus salmonis</name>
    <name type="common">Salmon louse</name>
    <name type="synonym">Caligus salmonis</name>
    <dbReference type="NCBI Taxonomy" id="72036"/>
    <lineage>
        <taxon>Eukaryota</taxon>
        <taxon>Metazoa</taxon>
        <taxon>Ecdysozoa</taxon>
        <taxon>Arthropoda</taxon>
        <taxon>Crustacea</taxon>
        <taxon>Multicrustacea</taxon>
        <taxon>Hexanauplia</taxon>
        <taxon>Copepoda</taxon>
        <taxon>Siphonostomatoida</taxon>
        <taxon>Caligidae</taxon>
        <taxon>Lepeophtheirus</taxon>
    </lineage>
</organism>
<accession>A0A7R8D225</accession>
<feature type="compositionally biased region" description="Polar residues" evidence="1">
    <location>
        <begin position="45"/>
        <end position="55"/>
    </location>
</feature>
<dbReference type="AlphaFoldDB" id="A0A7R8D225"/>
<protein>
    <submittedName>
        <fullName evidence="2">(salmon louse) hypothetical protein</fullName>
    </submittedName>
</protein>
<feature type="region of interest" description="Disordered" evidence="1">
    <location>
        <begin position="1"/>
        <end position="105"/>
    </location>
</feature>
<evidence type="ECO:0000313" key="2">
    <source>
        <dbReference type="EMBL" id="CAF2973332.1"/>
    </source>
</evidence>
<keyword evidence="3" id="KW-1185">Reference proteome</keyword>
<name>A0A7R8D225_LEPSM</name>
<proteinExistence type="predicted"/>
<evidence type="ECO:0000313" key="3">
    <source>
        <dbReference type="Proteomes" id="UP000675881"/>
    </source>
</evidence>
<dbReference type="EMBL" id="HG994585">
    <property type="protein sequence ID" value="CAF2973332.1"/>
    <property type="molecule type" value="Genomic_DNA"/>
</dbReference>
<evidence type="ECO:0000256" key="1">
    <source>
        <dbReference type="SAM" id="MobiDB-lite"/>
    </source>
</evidence>
<reference evidence="2" key="1">
    <citation type="submission" date="2021-02" db="EMBL/GenBank/DDBJ databases">
        <authorList>
            <person name="Bekaert M."/>
        </authorList>
    </citation>
    <scope>NUCLEOTIDE SEQUENCE</scope>
    <source>
        <strain evidence="2">IoA-00</strain>
    </source>
</reference>
<gene>
    <name evidence="2" type="ORF">LSAA_11477</name>
</gene>
<sequence>MQLKRNYNEKELSKPHSPHQLSISINHDTSKSGKPPEGTPEEPTQIDSNITGNPNNEKELTKPHSPSPNSINHDTSKSGKIPEESPEEPTQNDSNITGIPISTET</sequence>